<reference evidence="2 3" key="1">
    <citation type="submission" date="2013-09" db="EMBL/GenBank/DDBJ databases">
        <title>Corchorus capsularis genome sequencing.</title>
        <authorList>
            <person name="Alam M."/>
            <person name="Haque M.S."/>
            <person name="Islam M.S."/>
            <person name="Emdad E.M."/>
            <person name="Islam M.M."/>
            <person name="Ahmed B."/>
            <person name="Halim A."/>
            <person name="Hossen Q.M.M."/>
            <person name="Hossain M.Z."/>
            <person name="Ahmed R."/>
            <person name="Khan M.M."/>
            <person name="Islam R."/>
            <person name="Rashid M.M."/>
            <person name="Khan S.A."/>
            <person name="Rahman M.S."/>
            <person name="Alam M."/>
        </authorList>
    </citation>
    <scope>NUCLEOTIDE SEQUENCE [LARGE SCALE GENOMIC DNA]</scope>
    <source>
        <strain evidence="3">cv. CVL-1</strain>
        <tissue evidence="2">Whole seedling</tissue>
    </source>
</reference>
<keyword evidence="3" id="KW-1185">Reference proteome</keyword>
<gene>
    <name evidence="2" type="ORF">CCACVL1_02689</name>
</gene>
<dbReference type="EMBL" id="AWWV01006164">
    <property type="protein sequence ID" value="OMP02794.1"/>
    <property type="molecule type" value="Genomic_DNA"/>
</dbReference>
<proteinExistence type="predicted"/>
<sequence length="98" mass="10927">MAETTSSSPFSSNPIRSPNPMMMDPSSSTTKATATTNLVNFISTSHLFKGCHCWDMILLRVHSSTMVKVLPVKPTRTHHSYRKVELSSLEHQPEALKL</sequence>
<feature type="region of interest" description="Disordered" evidence="1">
    <location>
        <begin position="1"/>
        <end position="30"/>
    </location>
</feature>
<dbReference type="Proteomes" id="UP000188268">
    <property type="component" value="Unassembled WGS sequence"/>
</dbReference>
<comment type="caution">
    <text evidence="2">The sequence shown here is derived from an EMBL/GenBank/DDBJ whole genome shotgun (WGS) entry which is preliminary data.</text>
</comment>
<evidence type="ECO:0000313" key="2">
    <source>
        <dbReference type="EMBL" id="OMP02794.1"/>
    </source>
</evidence>
<organism evidence="2 3">
    <name type="scientific">Corchorus capsularis</name>
    <name type="common">Jute</name>
    <dbReference type="NCBI Taxonomy" id="210143"/>
    <lineage>
        <taxon>Eukaryota</taxon>
        <taxon>Viridiplantae</taxon>
        <taxon>Streptophyta</taxon>
        <taxon>Embryophyta</taxon>
        <taxon>Tracheophyta</taxon>
        <taxon>Spermatophyta</taxon>
        <taxon>Magnoliopsida</taxon>
        <taxon>eudicotyledons</taxon>
        <taxon>Gunneridae</taxon>
        <taxon>Pentapetalae</taxon>
        <taxon>rosids</taxon>
        <taxon>malvids</taxon>
        <taxon>Malvales</taxon>
        <taxon>Malvaceae</taxon>
        <taxon>Grewioideae</taxon>
        <taxon>Apeibeae</taxon>
        <taxon>Corchorus</taxon>
    </lineage>
</organism>
<name>A0A1R3K6W2_COCAP</name>
<dbReference type="AlphaFoldDB" id="A0A1R3K6W2"/>
<accession>A0A1R3K6W2</accession>
<evidence type="ECO:0000256" key="1">
    <source>
        <dbReference type="SAM" id="MobiDB-lite"/>
    </source>
</evidence>
<evidence type="ECO:0000313" key="3">
    <source>
        <dbReference type="Proteomes" id="UP000188268"/>
    </source>
</evidence>
<dbReference type="Gramene" id="OMP02794">
    <property type="protein sequence ID" value="OMP02794"/>
    <property type="gene ID" value="CCACVL1_02689"/>
</dbReference>
<protein>
    <submittedName>
        <fullName evidence="2">Uncharacterized protein</fullName>
    </submittedName>
</protein>